<organism evidence="3 4">
    <name type="scientific">Ilex paraguariensis</name>
    <name type="common">yerba mate</name>
    <dbReference type="NCBI Taxonomy" id="185542"/>
    <lineage>
        <taxon>Eukaryota</taxon>
        <taxon>Viridiplantae</taxon>
        <taxon>Streptophyta</taxon>
        <taxon>Embryophyta</taxon>
        <taxon>Tracheophyta</taxon>
        <taxon>Spermatophyta</taxon>
        <taxon>Magnoliopsida</taxon>
        <taxon>eudicotyledons</taxon>
        <taxon>Gunneridae</taxon>
        <taxon>Pentapetalae</taxon>
        <taxon>asterids</taxon>
        <taxon>campanulids</taxon>
        <taxon>Aquifoliales</taxon>
        <taxon>Aquifoliaceae</taxon>
        <taxon>Ilex</taxon>
    </lineage>
</organism>
<proteinExistence type="inferred from homology"/>
<dbReference type="SUPFAM" id="SSF56655">
    <property type="entry name" value="Carbohydrate phosphatase"/>
    <property type="match status" value="1"/>
</dbReference>
<dbReference type="EMBL" id="CAUOFW020009835">
    <property type="protein sequence ID" value="CAK9187149.1"/>
    <property type="molecule type" value="Genomic_DNA"/>
</dbReference>
<feature type="binding site" evidence="2">
    <location>
        <position position="25"/>
    </location>
    <ligand>
        <name>Mg(2+)</name>
        <dbReference type="ChEBI" id="CHEBI:18420"/>
        <label>1</label>
        <note>catalytic</note>
    </ligand>
</feature>
<dbReference type="Pfam" id="PF00459">
    <property type="entry name" value="Inositol_P"/>
    <property type="match status" value="1"/>
</dbReference>
<gene>
    <name evidence="3" type="ORF">ILEXP_LOCUS57656</name>
</gene>
<dbReference type="Proteomes" id="UP001642360">
    <property type="component" value="Unassembled WGS sequence"/>
</dbReference>
<feature type="non-terminal residue" evidence="3">
    <location>
        <position position="1"/>
    </location>
</feature>
<reference evidence="3 4" key="1">
    <citation type="submission" date="2024-02" db="EMBL/GenBank/DDBJ databases">
        <authorList>
            <person name="Vignale AGUSTIN F."/>
            <person name="Sosa J E."/>
            <person name="Modenutti C."/>
        </authorList>
    </citation>
    <scope>NUCLEOTIDE SEQUENCE [LARGE SCALE GENOMIC DNA]</scope>
</reference>
<evidence type="ECO:0000313" key="3">
    <source>
        <dbReference type="EMBL" id="CAK9187149.1"/>
    </source>
</evidence>
<name>A0ABC8V1L3_9AQUA</name>
<evidence type="ECO:0000256" key="2">
    <source>
        <dbReference type="PIRSR" id="PIRSR600760-2"/>
    </source>
</evidence>
<dbReference type="InterPro" id="IPR000760">
    <property type="entry name" value="Inositol_monophosphatase-like"/>
</dbReference>
<sequence>TDKMSEAAILEVVRRNFSDHLILGEEGGLIGDSSSDYLWCIDPLGLTVKTLVIFKLVI</sequence>
<feature type="binding site" evidence="2">
    <location>
        <position position="42"/>
    </location>
    <ligand>
        <name>Mg(2+)</name>
        <dbReference type="ChEBI" id="CHEBI:18420"/>
        <label>1</label>
        <note>catalytic</note>
    </ligand>
</feature>
<accession>A0ABC8V1L3</accession>
<dbReference type="AlphaFoldDB" id="A0ABC8V1L3"/>
<comment type="similarity">
    <text evidence="1">Belongs to the inositol monophosphatase superfamily.</text>
</comment>
<comment type="cofactor">
    <cofactor evidence="2">
        <name>Mg(2+)</name>
        <dbReference type="ChEBI" id="CHEBI:18420"/>
    </cofactor>
</comment>
<evidence type="ECO:0000256" key="1">
    <source>
        <dbReference type="ARBA" id="ARBA00009759"/>
    </source>
</evidence>
<keyword evidence="4" id="KW-1185">Reference proteome</keyword>
<keyword evidence="2" id="KW-0479">Metal-binding</keyword>
<protein>
    <submittedName>
        <fullName evidence="3">Uncharacterized protein</fullName>
    </submittedName>
</protein>
<keyword evidence="2" id="KW-0460">Magnesium</keyword>
<feature type="binding site" evidence="2">
    <location>
        <position position="44"/>
    </location>
    <ligand>
        <name>Mg(2+)</name>
        <dbReference type="ChEBI" id="CHEBI:18420"/>
        <label>1</label>
        <note>catalytic</note>
    </ligand>
</feature>
<comment type="caution">
    <text evidence="3">The sequence shown here is derived from an EMBL/GenBank/DDBJ whole genome shotgun (WGS) entry which is preliminary data.</text>
</comment>
<evidence type="ECO:0000313" key="4">
    <source>
        <dbReference type="Proteomes" id="UP001642360"/>
    </source>
</evidence>
<dbReference type="Gene3D" id="3.30.540.10">
    <property type="entry name" value="Fructose-1,6-Bisphosphatase, subunit A, domain 1"/>
    <property type="match status" value="1"/>
</dbReference>